<evidence type="ECO:0000313" key="1">
    <source>
        <dbReference type="EMBL" id="MCD9645437.1"/>
    </source>
</evidence>
<comment type="caution">
    <text evidence="1">The sequence shown here is derived from an EMBL/GenBank/DDBJ whole genome shotgun (WGS) entry which is preliminary data.</text>
</comment>
<sequence>MIANSRGRAAKAQVYKLLYSENVYAIWKERDMMIFEKRSREVETAAREAADRVCNGAPSKITVVLALQQTHNNGPSLVVVVTHLAAAKFAKRNTCRGFLSHRSS</sequence>
<organism evidence="1 2">
    <name type="scientific">Datura stramonium</name>
    <name type="common">Jimsonweed</name>
    <name type="synonym">Common thornapple</name>
    <dbReference type="NCBI Taxonomy" id="4076"/>
    <lineage>
        <taxon>Eukaryota</taxon>
        <taxon>Viridiplantae</taxon>
        <taxon>Streptophyta</taxon>
        <taxon>Embryophyta</taxon>
        <taxon>Tracheophyta</taxon>
        <taxon>Spermatophyta</taxon>
        <taxon>Magnoliopsida</taxon>
        <taxon>eudicotyledons</taxon>
        <taxon>Gunneridae</taxon>
        <taxon>Pentapetalae</taxon>
        <taxon>asterids</taxon>
        <taxon>lamiids</taxon>
        <taxon>Solanales</taxon>
        <taxon>Solanaceae</taxon>
        <taxon>Solanoideae</taxon>
        <taxon>Datureae</taxon>
        <taxon>Datura</taxon>
    </lineage>
</organism>
<reference evidence="1 2" key="1">
    <citation type="journal article" date="2021" name="BMC Genomics">
        <title>Datura genome reveals duplications of psychoactive alkaloid biosynthetic genes and high mutation rate following tissue culture.</title>
        <authorList>
            <person name="Rajewski A."/>
            <person name="Carter-House D."/>
            <person name="Stajich J."/>
            <person name="Litt A."/>
        </authorList>
    </citation>
    <scope>NUCLEOTIDE SEQUENCE [LARGE SCALE GENOMIC DNA]</scope>
    <source>
        <strain evidence="1">AR-01</strain>
    </source>
</reference>
<dbReference type="Proteomes" id="UP000823775">
    <property type="component" value="Unassembled WGS sequence"/>
</dbReference>
<protein>
    <recommendedName>
        <fullName evidence="3">Protein-serine/threonine phosphatase</fullName>
    </recommendedName>
</protein>
<accession>A0ABS8VEY4</accession>
<evidence type="ECO:0008006" key="3">
    <source>
        <dbReference type="Google" id="ProtNLM"/>
    </source>
</evidence>
<name>A0ABS8VEY4_DATST</name>
<proteinExistence type="predicted"/>
<dbReference type="EMBL" id="JACEIK010004431">
    <property type="protein sequence ID" value="MCD9645437.1"/>
    <property type="molecule type" value="Genomic_DNA"/>
</dbReference>
<gene>
    <name evidence="1" type="ORF">HAX54_034344</name>
</gene>
<evidence type="ECO:0000313" key="2">
    <source>
        <dbReference type="Proteomes" id="UP000823775"/>
    </source>
</evidence>
<keyword evidence="2" id="KW-1185">Reference proteome</keyword>